<dbReference type="Proteomes" id="UP001249851">
    <property type="component" value="Unassembled WGS sequence"/>
</dbReference>
<feature type="non-terminal residue" evidence="2">
    <location>
        <position position="1"/>
    </location>
</feature>
<evidence type="ECO:0000313" key="3">
    <source>
        <dbReference type="Proteomes" id="UP001249851"/>
    </source>
</evidence>
<evidence type="ECO:0000256" key="1">
    <source>
        <dbReference type="SAM" id="MobiDB-lite"/>
    </source>
</evidence>
<feature type="region of interest" description="Disordered" evidence="1">
    <location>
        <begin position="50"/>
        <end position="94"/>
    </location>
</feature>
<dbReference type="EMBL" id="JARQWQ010000014">
    <property type="protein sequence ID" value="KAK2567715.1"/>
    <property type="molecule type" value="Genomic_DNA"/>
</dbReference>
<sequence length="186" mass="20250">GCGSMSKCEPTNIHIHCNAQEKNNETTVWRAIERNREDIIQLNQTVTNFRKMQGPRGPPGDKGSQGSPGPRGPPGYNGTQGAPVSSGLAAHNRSGSVGFSQCHFKEQQSLPNSPSHSAKDHVSISEKTGQKFIGVHCGTNDAKIVRFSSGTQNGSRWYRCDCKGTQGLLKGQGQMFCFIRFWECPV</sequence>
<keyword evidence="3" id="KW-1185">Reference proteome</keyword>
<protein>
    <submittedName>
        <fullName evidence="2">Uncharacterized protein</fullName>
    </submittedName>
</protein>
<gene>
    <name evidence="2" type="ORF">P5673_008576</name>
</gene>
<evidence type="ECO:0000313" key="2">
    <source>
        <dbReference type="EMBL" id="KAK2567715.1"/>
    </source>
</evidence>
<accession>A0AAD9QV77</accession>
<proteinExistence type="predicted"/>
<reference evidence="2" key="1">
    <citation type="journal article" date="2023" name="G3 (Bethesda)">
        <title>Whole genome assembly and annotation of the endangered Caribbean coral Acropora cervicornis.</title>
        <authorList>
            <person name="Selwyn J.D."/>
            <person name="Vollmer S.V."/>
        </authorList>
    </citation>
    <scope>NUCLEOTIDE SEQUENCE</scope>
    <source>
        <strain evidence="2">K2</strain>
    </source>
</reference>
<dbReference type="AlphaFoldDB" id="A0AAD9QV77"/>
<organism evidence="2 3">
    <name type="scientific">Acropora cervicornis</name>
    <name type="common">Staghorn coral</name>
    <dbReference type="NCBI Taxonomy" id="6130"/>
    <lineage>
        <taxon>Eukaryota</taxon>
        <taxon>Metazoa</taxon>
        <taxon>Cnidaria</taxon>
        <taxon>Anthozoa</taxon>
        <taxon>Hexacorallia</taxon>
        <taxon>Scleractinia</taxon>
        <taxon>Astrocoeniina</taxon>
        <taxon>Acroporidae</taxon>
        <taxon>Acropora</taxon>
    </lineage>
</organism>
<comment type="caution">
    <text evidence="2">The sequence shown here is derived from an EMBL/GenBank/DDBJ whole genome shotgun (WGS) entry which is preliminary data.</text>
</comment>
<name>A0AAD9QV77_ACRCE</name>
<reference evidence="2" key="2">
    <citation type="journal article" date="2023" name="Science">
        <title>Genomic signatures of disease resistance in endangered staghorn corals.</title>
        <authorList>
            <person name="Vollmer S.V."/>
            <person name="Selwyn J.D."/>
            <person name="Despard B.A."/>
            <person name="Roesel C.L."/>
        </authorList>
    </citation>
    <scope>NUCLEOTIDE SEQUENCE</scope>
    <source>
        <strain evidence="2">K2</strain>
    </source>
</reference>